<dbReference type="Gene3D" id="2.60.60.20">
    <property type="entry name" value="PLAT/LH2 domain"/>
    <property type="match status" value="1"/>
</dbReference>
<dbReference type="KEGG" id="boe:106324696"/>
<dbReference type="Proteomes" id="UP000032141">
    <property type="component" value="Chromosome C2"/>
</dbReference>
<evidence type="ECO:0000256" key="1">
    <source>
        <dbReference type="ARBA" id="ARBA00004613"/>
    </source>
</evidence>
<evidence type="ECO:0000313" key="8">
    <source>
        <dbReference type="EnsemblPlants" id="Bo2g164000.1"/>
    </source>
</evidence>
<comment type="subcellular location">
    <subcellularLocation>
        <location evidence="1">Secreted</location>
    </subcellularLocation>
</comment>
<evidence type="ECO:0000256" key="5">
    <source>
        <dbReference type="ARBA" id="ARBA00065761"/>
    </source>
</evidence>
<organism evidence="8 9">
    <name type="scientific">Brassica oleracea var. oleracea</name>
    <dbReference type="NCBI Taxonomy" id="109376"/>
    <lineage>
        <taxon>Eukaryota</taxon>
        <taxon>Viridiplantae</taxon>
        <taxon>Streptophyta</taxon>
        <taxon>Embryophyta</taxon>
        <taxon>Tracheophyta</taxon>
        <taxon>Spermatophyta</taxon>
        <taxon>Magnoliopsida</taxon>
        <taxon>eudicotyledons</taxon>
        <taxon>Gunneridae</taxon>
        <taxon>Pentapetalae</taxon>
        <taxon>rosids</taxon>
        <taxon>malvids</taxon>
        <taxon>Brassicales</taxon>
        <taxon>Brassicaceae</taxon>
        <taxon>Brassiceae</taxon>
        <taxon>Brassica</taxon>
    </lineage>
</organism>
<evidence type="ECO:0000256" key="7">
    <source>
        <dbReference type="SAM" id="SignalP"/>
    </source>
</evidence>
<dbReference type="eggNOG" id="ENOG502S14I">
    <property type="taxonomic scope" value="Eukaryota"/>
</dbReference>
<dbReference type="InterPro" id="IPR010417">
    <property type="entry name" value="Embryo-specific_ATS3"/>
</dbReference>
<dbReference type="Pfam" id="PF06232">
    <property type="entry name" value="ATS3"/>
    <property type="match status" value="1"/>
</dbReference>
<reference evidence="8 9" key="1">
    <citation type="journal article" date="2014" name="Genome Biol.">
        <title>Transcriptome and methylome profiling reveals relics of genome dominance in the mesopolyploid Brassica oleracea.</title>
        <authorList>
            <person name="Parkin I.A."/>
            <person name="Koh C."/>
            <person name="Tang H."/>
            <person name="Robinson S.J."/>
            <person name="Kagale S."/>
            <person name="Clarke W.E."/>
            <person name="Town C.D."/>
            <person name="Nixon J."/>
            <person name="Krishnakumar V."/>
            <person name="Bidwell S.L."/>
            <person name="Denoeud F."/>
            <person name="Belcram H."/>
            <person name="Links M.G."/>
            <person name="Just J."/>
            <person name="Clarke C."/>
            <person name="Bender T."/>
            <person name="Huebert T."/>
            <person name="Mason A.S."/>
            <person name="Pires J.C."/>
            <person name="Barker G."/>
            <person name="Moore J."/>
            <person name="Walley P.G."/>
            <person name="Manoli S."/>
            <person name="Batley J."/>
            <person name="Edwards D."/>
            <person name="Nelson M.N."/>
            <person name="Wang X."/>
            <person name="Paterson A.H."/>
            <person name="King G."/>
            <person name="Bancroft I."/>
            <person name="Chalhoub B."/>
            <person name="Sharpe A.G."/>
        </authorList>
    </citation>
    <scope>NUCLEOTIDE SEQUENCE</scope>
    <source>
        <strain evidence="8 9">cv. TO1000</strain>
    </source>
</reference>
<dbReference type="GeneID" id="106324696"/>
<feature type="transmembrane region" description="Helical" evidence="6">
    <location>
        <begin position="166"/>
        <end position="184"/>
    </location>
</feature>
<dbReference type="OMA" id="YGFERCA"/>
<protein>
    <recommendedName>
        <fullName evidence="10">Embryo-specific protein ATS3B</fullName>
    </recommendedName>
</protein>
<dbReference type="RefSeq" id="XP_013618111.1">
    <property type="nucleotide sequence ID" value="XM_013762657.1"/>
</dbReference>
<dbReference type="STRING" id="109376.A0A0D3AYB9"/>
<sequence length="185" mass="20386">MVSARLFVLLCFFFVFSVIFSVSESKALQPHAAESFNVSLIQKLRSSCAYTVIISTSCSSSRYTRDQISVAFGDAYGNQIYAPRLDDPSTKTFEQCSSDTFEINGPCTYQICYVYLYRSGPDGWIPESVKINTHGSKAVTFPYNTLVPESIWYGFNYCNSASDSSVLSIGLVLLGFVVAGSTLLL</sequence>
<accession>A0A0D3AYB9</accession>
<keyword evidence="6" id="KW-0472">Membrane</keyword>
<comment type="subunit">
    <text evidence="5">Interacts with EULS3 (via N-terminus).</text>
</comment>
<keyword evidence="9" id="KW-1185">Reference proteome</keyword>
<dbReference type="CDD" id="cd00113">
    <property type="entry name" value="PLAT"/>
    <property type="match status" value="1"/>
</dbReference>
<keyword evidence="6" id="KW-0812">Transmembrane</keyword>
<dbReference type="PANTHER" id="PTHR31718">
    <property type="entry name" value="PLAT DOMAIN-CONTAINING PROTEIN"/>
    <property type="match status" value="1"/>
</dbReference>
<dbReference type="GO" id="GO:0005576">
    <property type="term" value="C:extracellular region"/>
    <property type="evidence" value="ECO:0007669"/>
    <property type="project" value="UniProtKB-SubCell"/>
</dbReference>
<dbReference type="SUPFAM" id="SSF49723">
    <property type="entry name" value="Lipase/lipooxygenase domain (PLAT/LH2 domain)"/>
    <property type="match status" value="1"/>
</dbReference>
<evidence type="ECO:0008006" key="10">
    <source>
        <dbReference type="Google" id="ProtNLM"/>
    </source>
</evidence>
<keyword evidence="3 7" id="KW-0732">Signal</keyword>
<dbReference type="Gramene" id="Bo2g164000.1">
    <property type="protein sequence ID" value="Bo2g164000.1"/>
    <property type="gene ID" value="Bo2g164000"/>
</dbReference>
<dbReference type="PANTHER" id="PTHR31718:SF32">
    <property type="entry name" value="EMBRYO-SPECIFIC PROTEIN ATS3B"/>
    <property type="match status" value="1"/>
</dbReference>
<evidence type="ECO:0000313" key="9">
    <source>
        <dbReference type="Proteomes" id="UP000032141"/>
    </source>
</evidence>
<feature type="chain" id="PRO_5002272584" description="Embryo-specific protein ATS3B" evidence="7">
    <location>
        <begin position="26"/>
        <end position="185"/>
    </location>
</feature>
<proteinExistence type="predicted"/>
<dbReference type="AlphaFoldDB" id="A0A0D3AYB9"/>
<name>A0A0D3AYB9_BRAOL</name>
<dbReference type="HOGENOM" id="CLU_102727_2_0_1"/>
<keyword evidence="6" id="KW-1133">Transmembrane helix</keyword>
<reference evidence="8" key="2">
    <citation type="submission" date="2015-03" db="UniProtKB">
        <authorList>
            <consortium name="EnsemblPlants"/>
        </authorList>
    </citation>
    <scope>IDENTIFICATION</scope>
</reference>
<dbReference type="EnsemblPlants" id="Bo2g164000.1">
    <property type="protein sequence ID" value="Bo2g164000.1"/>
    <property type="gene ID" value="Bo2g164000"/>
</dbReference>
<feature type="signal peptide" evidence="7">
    <location>
        <begin position="1"/>
        <end position="25"/>
    </location>
</feature>
<evidence type="ECO:0000256" key="6">
    <source>
        <dbReference type="SAM" id="Phobius"/>
    </source>
</evidence>
<dbReference type="FunFam" id="2.60.60.20:FF:000026">
    <property type="entry name" value="Embryo-specific protein ATS3A"/>
    <property type="match status" value="1"/>
</dbReference>
<evidence type="ECO:0000256" key="4">
    <source>
        <dbReference type="ARBA" id="ARBA00056698"/>
    </source>
</evidence>
<comment type="function">
    <text evidence="4">May play a role during embryo development.</text>
</comment>
<keyword evidence="2" id="KW-0964">Secreted</keyword>
<evidence type="ECO:0000256" key="3">
    <source>
        <dbReference type="ARBA" id="ARBA00022729"/>
    </source>
</evidence>
<dbReference type="OrthoDB" id="817978at2759"/>
<dbReference type="InterPro" id="IPR036392">
    <property type="entry name" value="PLAT/LH2_dom_sf"/>
</dbReference>
<evidence type="ECO:0000256" key="2">
    <source>
        <dbReference type="ARBA" id="ARBA00022525"/>
    </source>
</evidence>